<dbReference type="InterPro" id="IPR005123">
    <property type="entry name" value="Oxoglu/Fe-dep_dioxygenase_dom"/>
</dbReference>
<evidence type="ECO:0000256" key="1">
    <source>
        <dbReference type="ARBA" id="ARBA00008056"/>
    </source>
</evidence>
<dbReference type="PROSITE" id="PS51471">
    <property type="entry name" value="FE2OG_OXY"/>
    <property type="match status" value="1"/>
</dbReference>
<keyword evidence="2" id="KW-0560">Oxidoreductase</keyword>
<dbReference type="GeneID" id="63844207"/>
<evidence type="ECO:0000256" key="2">
    <source>
        <dbReference type="RuleBase" id="RU003682"/>
    </source>
</evidence>
<dbReference type="EMBL" id="ML976618">
    <property type="protein sequence ID" value="KAF1841636.1"/>
    <property type="molecule type" value="Genomic_DNA"/>
</dbReference>
<evidence type="ECO:0000313" key="5">
    <source>
        <dbReference type="Proteomes" id="UP000800039"/>
    </source>
</evidence>
<dbReference type="GO" id="GO:0016491">
    <property type="term" value="F:oxidoreductase activity"/>
    <property type="evidence" value="ECO:0007669"/>
    <property type="project" value="UniProtKB-KW"/>
</dbReference>
<dbReference type="InterPro" id="IPR044861">
    <property type="entry name" value="IPNS-like_FE2OG_OXY"/>
</dbReference>
<dbReference type="AlphaFoldDB" id="A0A9P4G9S7"/>
<reference evidence="4" key="1">
    <citation type="submission" date="2020-01" db="EMBL/GenBank/DDBJ databases">
        <authorList>
            <consortium name="DOE Joint Genome Institute"/>
            <person name="Haridas S."/>
            <person name="Albert R."/>
            <person name="Binder M."/>
            <person name="Bloem J."/>
            <person name="Labutti K."/>
            <person name="Salamov A."/>
            <person name="Andreopoulos B."/>
            <person name="Baker S.E."/>
            <person name="Barry K."/>
            <person name="Bills G."/>
            <person name="Bluhm B.H."/>
            <person name="Cannon C."/>
            <person name="Castanera R."/>
            <person name="Culley D.E."/>
            <person name="Daum C."/>
            <person name="Ezra D."/>
            <person name="Gonzalez J.B."/>
            <person name="Henrissat B."/>
            <person name="Kuo A."/>
            <person name="Liang C."/>
            <person name="Lipzen A."/>
            <person name="Lutzoni F."/>
            <person name="Magnuson J."/>
            <person name="Mondo S."/>
            <person name="Nolan M."/>
            <person name="Ohm R."/>
            <person name="Pangilinan J."/>
            <person name="Park H.-J."/>
            <person name="Ramirez L."/>
            <person name="Alfaro M."/>
            <person name="Sun H."/>
            <person name="Tritt A."/>
            <person name="Yoshinaga Y."/>
            <person name="Zwiers L.-H."/>
            <person name="Turgeon B.G."/>
            <person name="Goodwin S.B."/>
            <person name="Spatafora J.W."/>
            <person name="Crous P.W."/>
            <person name="Grigoriev I.V."/>
        </authorList>
    </citation>
    <scope>NUCLEOTIDE SEQUENCE</scope>
    <source>
        <strain evidence="4">CBS 394.84</strain>
    </source>
</reference>
<proteinExistence type="inferred from homology"/>
<dbReference type="SUPFAM" id="SSF51197">
    <property type="entry name" value="Clavaminate synthase-like"/>
    <property type="match status" value="1"/>
</dbReference>
<keyword evidence="5" id="KW-1185">Reference proteome</keyword>
<dbReference type="Proteomes" id="UP000800039">
    <property type="component" value="Unassembled WGS sequence"/>
</dbReference>
<dbReference type="RefSeq" id="XP_040784199.1">
    <property type="nucleotide sequence ID" value="XM_040926955.1"/>
</dbReference>
<dbReference type="OrthoDB" id="288590at2759"/>
<accession>A0A9P4G9S7</accession>
<dbReference type="PANTHER" id="PTHR47990">
    <property type="entry name" value="2-OXOGLUTARATE (2OG) AND FE(II)-DEPENDENT OXYGENASE SUPERFAMILY PROTEIN-RELATED"/>
    <property type="match status" value="1"/>
</dbReference>
<dbReference type="InterPro" id="IPR050231">
    <property type="entry name" value="Iron_ascorbate_oxido_reductase"/>
</dbReference>
<evidence type="ECO:0000313" key="4">
    <source>
        <dbReference type="EMBL" id="KAF1841636.1"/>
    </source>
</evidence>
<dbReference type="Pfam" id="PF03171">
    <property type="entry name" value="2OG-FeII_Oxy"/>
    <property type="match status" value="1"/>
</dbReference>
<organism evidence="4 5">
    <name type="scientific">Cucurbitaria berberidis CBS 394.84</name>
    <dbReference type="NCBI Taxonomy" id="1168544"/>
    <lineage>
        <taxon>Eukaryota</taxon>
        <taxon>Fungi</taxon>
        <taxon>Dikarya</taxon>
        <taxon>Ascomycota</taxon>
        <taxon>Pezizomycotina</taxon>
        <taxon>Dothideomycetes</taxon>
        <taxon>Pleosporomycetidae</taxon>
        <taxon>Pleosporales</taxon>
        <taxon>Pleosporineae</taxon>
        <taxon>Cucurbitariaceae</taxon>
        <taxon>Cucurbitaria</taxon>
    </lineage>
</organism>
<keyword evidence="2" id="KW-0479">Metal-binding</keyword>
<protein>
    <submittedName>
        <fullName evidence="4">Clavaminate synthase-like protein</fullName>
    </submittedName>
</protein>
<keyword evidence="2" id="KW-0408">Iron</keyword>
<gene>
    <name evidence="4" type="ORF">K460DRAFT_170643</name>
</gene>
<sequence>MATQTSKNEYPAYESRYIQSAETQSIPTRADLLNPALTFINPITAAPFSAIQNLFDYLAQNPQTAAALNDVYSLRGIFKAAATKNPTCDQKLTIDLSPTRIERIPSALQIELAPHGLVDILAFFDTISQHYVTQILTLLSAIAGRDLASLHADFNVNFRVIDYTTTTASPQSPNGCGAHTDYGTFSIIFQDGNAGLEMEAPGAPGTWVPVPGNATVLLCGWCVVILSGAKVAAVRHRVRRVPGVRRLSAVLFVAPDLDVKLAPVERVDAFSDTVNQGLFDVRWFKEEMGKKWRYREGNGKIGDDRLEQDNDIGQLIWKSF</sequence>
<dbReference type="InterPro" id="IPR027443">
    <property type="entry name" value="IPNS-like_sf"/>
</dbReference>
<dbReference type="Gene3D" id="2.60.120.330">
    <property type="entry name" value="B-lactam Antibiotic, Isopenicillin N Synthase, Chain"/>
    <property type="match status" value="1"/>
</dbReference>
<evidence type="ECO:0000259" key="3">
    <source>
        <dbReference type="PROSITE" id="PS51471"/>
    </source>
</evidence>
<name>A0A9P4G9S7_9PLEO</name>
<comment type="caution">
    <text evidence="4">The sequence shown here is derived from an EMBL/GenBank/DDBJ whole genome shotgun (WGS) entry which is preliminary data.</text>
</comment>
<dbReference type="GO" id="GO:0046872">
    <property type="term" value="F:metal ion binding"/>
    <property type="evidence" value="ECO:0007669"/>
    <property type="project" value="UniProtKB-KW"/>
</dbReference>
<feature type="domain" description="Fe2OG dioxygenase" evidence="3">
    <location>
        <begin position="153"/>
        <end position="255"/>
    </location>
</feature>
<comment type="similarity">
    <text evidence="1 2">Belongs to the iron/ascorbate-dependent oxidoreductase family.</text>
</comment>